<evidence type="ECO:0000313" key="11">
    <source>
        <dbReference type="Proteomes" id="UP001347884"/>
    </source>
</evidence>
<dbReference type="STRING" id="728.VY92_08240"/>
<organism evidence="8 10">
    <name type="scientific">Avibacterium paragallinarum</name>
    <name type="common">Haemophilus gallinarum</name>
    <dbReference type="NCBI Taxonomy" id="728"/>
    <lineage>
        <taxon>Bacteria</taxon>
        <taxon>Pseudomonadati</taxon>
        <taxon>Pseudomonadota</taxon>
        <taxon>Gammaproteobacteria</taxon>
        <taxon>Pasteurellales</taxon>
        <taxon>Pasteurellaceae</taxon>
        <taxon>Avibacterium</taxon>
    </lineage>
</organism>
<dbReference type="InterPro" id="IPR027417">
    <property type="entry name" value="P-loop_NTPase"/>
</dbReference>
<dbReference type="OrthoDB" id="9802264at2"/>
<evidence type="ECO:0000259" key="5">
    <source>
        <dbReference type="PROSITE" id="PS50893"/>
    </source>
</evidence>
<dbReference type="Proteomes" id="UP000247594">
    <property type="component" value="Unassembled WGS sequence"/>
</dbReference>
<evidence type="ECO:0000313" key="10">
    <source>
        <dbReference type="Proteomes" id="UP000294229"/>
    </source>
</evidence>
<dbReference type="EMBL" id="QJPJ01000008">
    <property type="protein sequence ID" value="PXZ39066.1"/>
    <property type="molecule type" value="Genomic_DNA"/>
</dbReference>
<evidence type="ECO:0000313" key="6">
    <source>
        <dbReference type="EMBL" id="MEE6042369.1"/>
    </source>
</evidence>
<accession>A0A0F5EZD5</accession>
<dbReference type="GO" id="GO:0016887">
    <property type="term" value="F:ATP hydrolysis activity"/>
    <property type="evidence" value="ECO:0007669"/>
    <property type="project" value="InterPro"/>
</dbReference>
<evidence type="ECO:0000313" key="9">
    <source>
        <dbReference type="Proteomes" id="UP000247594"/>
    </source>
</evidence>
<evidence type="ECO:0000313" key="7">
    <source>
        <dbReference type="EMBL" id="PXZ39066.1"/>
    </source>
</evidence>
<dbReference type="AlphaFoldDB" id="A0A0F5EZD5"/>
<dbReference type="Proteomes" id="UP001347884">
    <property type="component" value="Unassembled WGS sequence"/>
</dbReference>
<dbReference type="SMART" id="SM00382">
    <property type="entry name" value="AAA"/>
    <property type="match status" value="1"/>
</dbReference>
<evidence type="ECO:0000256" key="1">
    <source>
        <dbReference type="ARBA" id="ARBA00005417"/>
    </source>
</evidence>
<dbReference type="InterPro" id="IPR050166">
    <property type="entry name" value="ABC_transporter_ATP-bind"/>
</dbReference>
<dbReference type="EMBL" id="JAMDKF010000030">
    <property type="protein sequence ID" value="MEE6042369.1"/>
    <property type="molecule type" value="Genomic_DNA"/>
</dbReference>
<reference evidence="6 11" key="3">
    <citation type="journal article" date="2022" name="Front. Microbiol.">
        <title>Commensal bacteria contribute to the growth of multidrug-resistant Avibacterium paragallinarum in chickens.</title>
        <authorList>
            <person name="Zhu J."/>
            <person name="Chen Y."/>
            <person name="Wu Y."/>
            <person name="Wang Y."/>
            <person name="Zhu K."/>
        </authorList>
    </citation>
    <scope>NUCLEOTIDE SEQUENCE [LARGE SCALE GENOMIC DNA]</scope>
    <source>
        <strain evidence="6 11">AV25</strain>
    </source>
</reference>
<dbReference type="PANTHER" id="PTHR42788:SF19">
    <property type="entry name" value="ALIPHATIC SULFONATES IMPORT ATP-BINDING PROTEIN SSUB 2"/>
    <property type="match status" value="1"/>
</dbReference>
<keyword evidence="4 8" id="KW-0067">ATP-binding</keyword>
<reference evidence="8 10" key="2">
    <citation type="submission" date="2018-11" db="EMBL/GenBank/DDBJ databases">
        <title>Sequencing Av. paragallinarum serogroups.</title>
        <authorList>
            <person name="Hellmuth J.E."/>
            <person name="Boucher C.E."/>
            <person name="Cason E.D."/>
        </authorList>
    </citation>
    <scope>NUCLEOTIDE SEQUENCE [LARGE SCALE GENOMIC DNA]</scope>
    <source>
        <strain evidence="8 10">SA-3</strain>
    </source>
</reference>
<feature type="domain" description="ABC transporter" evidence="5">
    <location>
        <begin position="4"/>
        <end position="223"/>
    </location>
</feature>
<dbReference type="PROSITE" id="PS50893">
    <property type="entry name" value="ABC_TRANSPORTER_2"/>
    <property type="match status" value="1"/>
</dbReference>
<dbReference type="Gene3D" id="3.40.50.300">
    <property type="entry name" value="P-loop containing nucleotide triphosphate hydrolases"/>
    <property type="match status" value="1"/>
</dbReference>
<dbReference type="SUPFAM" id="SSF52540">
    <property type="entry name" value="P-loop containing nucleoside triphosphate hydrolases"/>
    <property type="match status" value="1"/>
</dbReference>
<comment type="caution">
    <text evidence="8">The sequence shown here is derived from an EMBL/GenBank/DDBJ whole genome shotgun (WGS) entry which is preliminary data.</text>
</comment>
<dbReference type="EMBL" id="RQXS01000018">
    <property type="protein sequence ID" value="RZN59819.1"/>
    <property type="molecule type" value="Genomic_DNA"/>
</dbReference>
<reference evidence="6" key="4">
    <citation type="submission" date="2022-05" db="EMBL/GenBank/DDBJ databases">
        <authorList>
            <person name="Chen Y."/>
            <person name="Zhu J."/>
            <person name="Zhu K."/>
        </authorList>
    </citation>
    <scope>NUCLEOTIDE SEQUENCE</scope>
    <source>
        <strain evidence="6">AV25</strain>
    </source>
</reference>
<dbReference type="PANTHER" id="PTHR42788">
    <property type="entry name" value="TAURINE IMPORT ATP-BINDING PROTEIN-RELATED"/>
    <property type="match status" value="1"/>
</dbReference>
<keyword evidence="2" id="KW-0813">Transport</keyword>
<evidence type="ECO:0000256" key="4">
    <source>
        <dbReference type="ARBA" id="ARBA00022840"/>
    </source>
</evidence>
<protein>
    <submittedName>
        <fullName evidence="8">ABC transporter ATP-binding protein</fullName>
    </submittedName>
</protein>
<dbReference type="RefSeq" id="WP_035695912.1">
    <property type="nucleotide sequence ID" value="NZ_CP081939.1"/>
</dbReference>
<keyword evidence="3" id="KW-0547">Nucleotide-binding</keyword>
<evidence type="ECO:0000256" key="2">
    <source>
        <dbReference type="ARBA" id="ARBA00022448"/>
    </source>
</evidence>
<dbReference type="InterPro" id="IPR003593">
    <property type="entry name" value="AAA+_ATPase"/>
</dbReference>
<reference evidence="7 9" key="1">
    <citation type="submission" date="2018-06" db="EMBL/GenBank/DDBJ databases">
        <authorList>
            <person name="Teymurazov M."/>
            <person name="Kislichkina A."/>
            <person name="Abaymova A."/>
            <person name="Mukhina T."/>
            <person name="Mayskaya N."/>
            <person name="Svetoch E."/>
            <person name="Bogun A."/>
        </authorList>
    </citation>
    <scope>NUCLEOTIDE SEQUENCE [LARGE SCALE GENOMIC DNA]</scope>
    <source>
        <strain evidence="7 9">SCPM-O-B-8406</strain>
    </source>
</reference>
<dbReference type="InterPro" id="IPR003439">
    <property type="entry name" value="ABC_transporter-like_ATP-bd"/>
</dbReference>
<dbReference type="Pfam" id="PF00005">
    <property type="entry name" value="ABC_tran"/>
    <property type="match status" value="1"/>
</dbReference>
<name>A0A0F5EZD5_AVIPA</name>
<dbReference type="InterPro" id="IPR017871">
    <property type="entry name" value="ABC_transporter-like_CS"/>
</dbReference>
<dbReference type="eggNOG" id="COG1116">
    <property type="taxonomic scope" value="Bacteria"/>
</dbReference>
<dbReference type="GO" id="GO:0005524">
    <property type="term" value="F:ATP binding"/>
    <property type="evidence" value="ECO:0007669"/>
    <property type="project" value="UniProtKB-KW"/>
</dbReference>
<dbReference type="PROSITE" id="PS00211">
    <property type="entry name" value="ABC_TRANSPORTER_1"/>
    <property type="match status" value="1"/>
</dbReference>
<proteinExistence type="inferred from homology"/>
<gene>
    <name evidence="7" type="ORF">DM482_06305</name>
    <name evidence="8" type="ORF">EIG79_05430</name>
    <name evidence="6" type="ORF">M5S13_10865</name>
</gene>
<sequence>MNAIEIRDLGLHFDNQPLFEHFHFSVKQGEWVALLGASGIGKSTLLRAIAGLETQAISAGRIQCQGKVAWLAQQDSLYPWLSILDNVQLYQHLTQCKTKNSEKKARTLLSAVKMEAHLHKPCYQLSGGQRQRVALARTLMQEADIILMDEPFSALDAVTRLQLQQLSHQLLGDKTVLLITHDPQEALFLADKIYILHQQPVQLSPPIIPQGQPPRRFEQQALWQLQQSLFEQLMERD</sequence>
<evidence type="ECO:0000256" key="3">
    <source>
        <dbReference type="ARBA" id="ARBA00022741"/>
    </source>
</evidence>
<evidence type="ECO:0000313" key="8">
    <source>
        <dbReference type="EMBL" id="RZN59819.1"/>
    </source>
</evidence>
<dbReference type="Proteomes" id="UP000294229">
    <property type="component" value="Unassembled WGS sequence"/>
</dbReference>
<comment type="similarity">
    <text evidence="1">Belongs to the ABC transporter superfamily.</text>
</comment>
<keyword evidence="11" id="KW-1185">Reference proteome</keyword>